<dbReference type="GO" id="GO:0005739">
    <property type="term" value="C:mitochondrion"/>
    <property type="evidence" value="ECO:0007669"/>
    <property type="project" value="TreeGrafter"/>
</dbReference>
<name>A0A6G1KVX7_9PEZI</name>
<accession>A0A6G1KVX7</accession>
<keyword evidence="4" id="KW-0732">Signal</keyword>
<evidence type="ECO:0000256" key="4">
    <source>
        <dbReference type="SAM" id="SignalP"/>
    </source>
</evidence>
<dbReference type="InterPro" id="IPR014748">
    <property type="entry name" value="Enoyl-CoA_hydra_C"/>
</dbReference>
<dbReference type="FunFam" id="3.90.226.10:FF:000058">
    <property type="entry name" value="Enoyl-CoA hydratase/isomerase family protein"/>
    <property type="match status" value="1"/>
</dbReference>
<dbReference type="Gene3D" id="3.90.226.10">
    <property type="entry name" value="2-enoyl-CoA Hydratase, Chain A, domain 1"/>
    <property type="match status" value="1"/>
</dbReference>
<dbReference type="SUPFAM" id="SSF52096">
    <property type="entry name" value="ClpP/crotonase"/>
    <property type="match status" value="1"/>
</dbReference>
<dbReference type="GO" id="GO:0016829">
    <property type="term" value="F:lyase activity"/>
    <property type="evidence" value="ECO:0007669"/>
    <property type="project" value="UniProtKB-KW"/>
</dbReference>
<dbReference type="Pfam" id="PF00378">
    <property type="entry name" value="ECH_1"/>
    <property type="match status" value="1"/>
</dbReference>
<organism evidence="5 6">
    <name type="scientific">Teratosphaeria nubilosa</name>
    <dbReference type="NCBI Taxonomy" id="161662"/>
    <lineage>
        <taxon>Eukaryota</taxon>
        <taxon>Fungi</taxon>
        <taxon>Dikarya</taxon>
        <taxon>Ascomycota</taxon>
        <taxon>Pezizomycotina</taxon>
        <taxon>Dothideomycetes</taxon>
        <taxon>Dothideomycetidae</taxon>
        <taxon>Mycosphaerellales</taxon>
        <taxon>Teratosphaeriaceae</taxon>
        <taxon>Teratosphaeria</taxon>
    </lineage>
</organism>
<keyword evidence="2" id="KW-0843">Virulence</keyword>
<evidence type="ECO:0000256" key="2">
    <source>
        <dbReference type="ARBA" id="ARBA00023026"/>
    </source>
</evidence>
<proteinExistence type="inferred from homology"/>
<keyword evidence="6" id="KW-1185">Reference proteome</keyword>
<dbReference type="EMBL" id="ML995908">
    <property type="protein sequence ID" value="KAF2764833.1"/>
    <property type="molecule type" value="Genomic_DNA"/>
</dbReference>
<comment type="similarity">
    <text evidence="1">Belongs to the enoyl-CoA hydratase/isomerase family.</text>
</comment>
<evidence type="ECO:0000256" key="3">
    <source>
        <dbReference type="ARBA" id="ARBA00023239"/>
    </source>
</evidence>
<evidence type="ECO:0000256" key="1">
    <source>
        <dbReference type="ARBA" id="ARBA00005254"/>
    </source>
</evidence>
<dbReference type="CDD" id="cd06558">
    <property type="entry name" value="crotonase-like"/>
    <property type="match status" value="1"/>
</dbReference>
<protein>
    <submittedName>
        <fullName evidence="5">ClpP/crotonase</fullName>
    </submittedName>
</protein>
<evidence type="ECO:0000313" key="5">
    <source>
        <dbReference type="EMBL" id="KAF2764833.1"/>
    </source>
</evidence>
<dbReference type="PANTHER" id="PTHR11941:SF171">
    <property type="entry name" value="SD19268P"/>
    <property type="match status" value="1"/>
</dbReference>
<keyword evidence="3" id="KW-0456">Lyase</keyword>
<dbReference type="InterPro" id="IPR029045">
    <property type="entry name" value="ClpP/crotonase-like_dom_sf"/>
</dbReference>
<dbReference type="Gene3D" id="1.10.12.10">
    <property type="entry name" value="Lyase 2-enoyl-coa Hydratase, Chain A, domain 2"/>
    <property type="match status" value="1"/>
</dbReference>
<dbReference type="PANTHER" id="PTHR11941">
    <property type="entry name" value="ENOYL-COA HYDRATASE-RELATED"/>
    <property type="match status" value="1"/>
</dbReference>
<dbReference type="GO" id="GO:0006635">
    <property type="term" value="P:fatty acid beta-oxidation"/>
    <property type="evidence" value="ECO:0007669"/>
    <property type="project" value="TreeGrafter"/>
</dbReference>
<evidence type="ECO:0000313" key="6">
    <source>
        <dbReference type="Proteomes" id="UP000799436"/>
    </source>
</evidence>
<sequence>MSCHVRSALVWCLSVVISSVPAPHSGSIAVISLNRPRARNAISTQLLSELSGAVEGLHREGGAGSTRALILASECDDAFCAGADLKERITMSPADVEDFLQRLRGTFTRLATLPIPTISAISSTAFGGGLEIALCTNFRVLSSTAQAALPETRLAIIPGAGGTYRLPAIIGPTRARDMILTGRRVSGPEAYFLGLADRLVEVNEEQQQAPGVARGLVMEQAIDMARVICEGAPVAIKAAQQAMDGWGQGDESEKAAYHTVLMTEDRTEALKAFGEKRKPVFKGR</sequence>
<reference evidence="5" key="1">
    <citation type="journal article" date="2020" name="Stud. Mycol.">
        <title>101 Dothideomycetes genomes: a test case for predicting lifestyles and emergence of pathogens.</title>
        <authorList>
            <person name="Haridas S."/>
            <person name="Albert R."/>
            <person name="Binder M."/>
            <person name="Bloem J."/>
            <person name="Labutti K."/>
            <person name="Salamov A."/>
            <person name="Andreopoulos B."/>
            <person name="Baker S."/>
            <person name="Barry K."/>
            <person name="Bills G."/>
            <person name="Bluhm B."/>
            <person name="Cannon C."/>
            <person name="Castanera R."/>
            <person name="Culley D."/>
            <person name="Daum C."/>
            <person name="Ezra D."/>
            <person name="Gonzalez J."/>
            <person name="Henrissat B."/>
            <person name="Kuo A."/>
            <person name="Liang C."/>
            <person name="Lipzen A."/>
            <person name="Lutzoni F."/>
            <person name="Magnuson J."/>
            <person name="Mondo S."/>
            <person name="Nolan M."/>
            <person name="Ohm R."/>
            <person name="Pangilinan J."/>
            <person name="Park H.-J."/>
            <person name="Ramirez L."/>
            <person name="Alfaro M."/>
            <person name="Sun H."/>
            <person name="Tritt A."/>
            <person name="Yoshinaga Y."/>
            <person name="Zwiers L.-H."/>
            <person name="Turgeon B."/>
            <person name="Goodwin S."/>
            <person name="Spatafora J."/>
            <person name="Crous P."/>
            <person name="Grigoriev I."/>
        </authorList>
    </citation>
    <scope>NUCLEOTIDE SEQUENCE</scope>
    <source>
        <strain evidence="5">CBS 116005</strain>
    </source>
</reference>
<dbReference type="InterPro" id="IPR001753">
    <property type="entry name" value="Enoyl-CoA_hydra/iso"/>
</dbReference>
<dbReference type="OrthoDB" id="410701at2759"/>
<dbReference type="AlphaFoldDB" id="A0A6G1KVX7"/>
<dbReference type="Proteomes" id="UP000799436">
    <property type="component" value="Unassembled WGS sequence"/>
</dbReference>
<feature type="chain" id="PRO_5026238637" evidence="4">
    <location>
        <begin position="19"/>
        <end position="284"/>
    </location>
</feature>
<gene>
    <name evidence="5" type="ORF">EJ03DRAFT_346013</name>
</gene>
<feature type="signal peptide" evidence="4">
    <location>
        <begin position="1"/>
        <end position="18"/>
    </location>
</feature>